<dbReference type="InterPro" id="IPR041657">
    <property type="entry name" value="HTH_17"/>
</dbReference>
<dbReference type="Gene3D" id="1.10.238.160">
    <property type="match status" value="1"/>
</dbReference>
<dbReference type="Pfam" id="PF12728">
    <property type="entry name" value="HTH_17"/>
    <property type="match status" value="1"/>
</dbReference>
<dbReference type="InterPro" id="IPR009061">
    <property type="entry name" value="DNA-bd_dom_put_sf"/>
</dbReference>
<feature type="region of interest" description="Disordered" evidence="1">
    <location>
        <begin position="49"/>
        <end position="85"/>
    </location>
</feature>
<evidence type="ECO:0000256" key="1">
    <source>
        <dbReference type="SAM" id="MobiDB-lite"/>
    </source>
</evidence>
<evidence type="ECO:0000259" key="2">
    <source>
        <dbReference type="Pfam" id="PF12728"/>
    </source>
</evidence>
<reference evidence="3 4" key="1">
    <citation type="journal article" date="2016" name="Nat. Commun.">
        <title>Thousands of microbial genomes shed light on interconnected biogeochemical processes in an aquifer system.</title>
        <authorList>
            <person name="Anantharaman K."/>
            <person name="Brown C.T."/>
            <person name="Hug L.A."/>
            <person name="Sharon I."/>
            <person name="Castelle C.J."/>
            <person name="Probst A.J."/>
            <person name="Thomas B.C."/>
            <person name="Singh A."/>
            <person name="Wilkins M.J."/>
            <person name="Karaoz U."/>
            <person name="Brodie E.L."/>
            <person name="Williams K.H."/>
            <person name="Hubbard S.S."/>
            <person name="Banfield J.F."/>
        </authorList>
    </citation>
    <scope>NUCLEOTIDE SEQUENCE [LARGE SCALE GENOMIC DNA]</scope>
</reference>
<evidence type="ECO:0000313" key="4">
    <source>
        <dbReference type="Proteomes" id="UP000179129"/>
    </source>
</evidence>
<dbReference type="GO" id="GO:0003677">
    <property type="term" value="F:DNA binding"/>
    <property type="evidence" value="ECO:0007669"/>
    <property type="project" value="InterPro"/>
</dbReference>
<sequence length="85" mass="9569">METTWKVENVAEYLGFGRQTVYNKIRTGELPFYKIGRAVRFDPDEVRAWRESKRQGPAQIERGITPDSAGPGPDSNSGKGRPQSE</sequence>
<comment type="caution">
    <text evidence="3">The sequence shown here is derived from an EMBL/GenBank/DDBJ whole genome shotgun (WGS) entry which is preliminary data.</text>
</comment>
<proteinExistence type="predicted"/>
<dbReference type="Proteomes" id="UP000179129">
    <property type="component" value="Unassembled WGS sequence"/>
</dbReference>
<dbReference type="SUPFAM" id="SSF46955">
    <property type="entry name" value="Putative DNA-binding domain"/>
    <property type="match status" value="1"/>
</dbReference>
<dbReference type="InterPro" id="IPR010093">
    <property type="entry name" value="SinI_DNA-bd"/>
</dbReference>
<feature type="compositionally biased region" description="Polar residues" evidence="1">
    <location>
        <begin position="74"/>
        <end position="85"/>
    </location>
</feature>
<dbReference type="EMBL" id="MFIX01000163">
    <property type="protein sequence ID" value="OGG03013.1"/>
    <property type="molecule type" value="Genomic_DNA"/>
</dbReference>
<accession>A0A1F5YSF0</accession>
<name>A0A1F5YSF0_9BACT</name>
<protein>
    <recommendedName>
        <fullName evidence="2">Helix-turn-helix domain-containing protein</fullName>
    </recommendedName>
</protein>
<feature type="domain" description="Helix-turn-helix" evidence="2">
    <location>
        <begin position="7"/>
        <end position="53"/>
    </location>
</feature>
<gene>
    <name evidence="3" type="ORF">A3F83_05490</name>
</gene>
<dbReference type="STRING" id="1817867.A3F83_05490"/>
<dbReference type="AlphaFoldDB" id="A0A1F5YSF0"/>
<evidence type="ECO:0000313" key="3">
    <source>
        <dbReference type="EMBL" id="OGG03013.1"/>
    </source>
</evidence>
<dbReference type="NCBIfam" id="TIGR01764">
    <property type="entry name" value="excise"/>
    <property type="match status" value="1"/>
</dbReference>
<organism evidence="3 4">
    <name type="scientific">Candidatus Glassbacteria bacterium RIFCSPLOWO2_12_FULL_58_11</name>
    <dbReference type="NCBI Taxonomy" id="1817867"/>
    <lineage>
        <taxon>Bacteria</taxon>
        <taxon>Candidatus Glassiibacteriota</taxon>
    </lineage>
</organism>